<evidence type="ECO:0000313" key="6">
    <source>
        <dbReference type="EMBL" id="OQV24130.1"/>
    </source>
</evidence>
<evidence type="ECO:0000313" key="7">
    <source>
        <dbReference type="Proteomes" id="UP000192578"/>
    </source>
</evidence>
<dbReference type="GO" id="GO:0016020">
    <property type="term" value="C:membrane"/>
    <property type="evidence" value="ECO:0007669"/>
    <property type="project" value="UniProtKB-SubCell"/>
</dbReference>
<evidence type="ECO:0000256" key="2">
    <source>
        <dbReference type="ARBA" id="ARBA00022692"/>
    </source>
</evidence>
<dbReference type="EMBL" id="MTYJ01000008">
    <property type="protein sequence ID" value="OQV24130.1"/>
    <property type="molecule type" value="Genomic_DNA"/>
</dbReference>
<dbReference type="InterPro" id="IPR028082">
    <property type="entry name" value="Peripla_BP_I"/>
</dbReference>
<proteinExistence type="predicted"/>
<organism evidence="6 7">
    <name type="scientific">Hypsibius exemplaris</name>
    <name type="common">Freshwater tardigrade</name>
    <dbReference type="NCBI Taxonomy" id="2072580"/>
    <lineage>
        <taxon>Eukaryota</taxon>
        <taxon>Metazoa</taxon>
        <taxon>Ecdysozoa</taxon>
        <taxon>Tardigrada</taxon>
        <taxon>Eutardigrada</taxon>
        <taxon>Parachela</taxon>
        <taxon>Hypsibioidea</taxon>
        <taxon>Hypsibiidae</taxon>
        <taxon>Hypsibius</taxon>
    </lineage>
</organism>
<sequence>MSTEIKGGLPSCGPAFETALEEVKHDYPSLNLSQTFVIDNSSPIEVDCTRLALPSDSQVAEYFYTKRRQRPIEGRNCWTLFILSGCGNSLPGIQQFGNGLNKVVLSSGISSEYLTDKSQFPTLLTTAVSPFFMSYNNAFLKLAQLYNWTTVTVLTERGGPNSNGGFESQGRAIFDVLSKASPRIQTYFMLVSLTGPVTEDVLNAILDQFTASSRTTIACGIILRISRDSCQSDELRRQQPPVDFNDGAFLAKQFIGRTFQTKIGNVSFDKLGQRIPQILVGYYDNDDDKFVVCLQIAP</sequence>
<evidence type="ECO:0000256" key="3">
    <source>
        <dbReference type="ARBA" id="ARBA00022989"/>
    </source>
</evidence>
<keyword evidence="4" id="KW-0472">Membrane</keyword>
<feature type="domain" description="Receptor ligand binding region" evidence="5">
    <location>
        <begin position="12"/>
        <end position="158"/>
    </location>
</feature>
<comment type="subcellular location">
    <subcellularLocation>
        <location evidence="1">Membrane</location>
    </subcellularLocation>
</comment>
<protein>
    <recommendedName>
        <fullName evidence="5">Receptor ligand binding region domain-containing protein</fullName>
    </recommendedName>
</protein>
<evidence type="ECO:0000256" key="1">
    <source>
        <dbReference type="ARBA" id="ARBA00004370"/>
    </source>
</evidence>
<reference evidence="7" key="1">
    <citation type="submission" date="2017-01" db="EMBL/GenBank/DDBJ databases">
        <title>Comparative genomics of anhydrobiosis in the tardigrade Hypsibius dujardini.</title>
        <authorList>
            <person name="Yoshida Y."/>
            <person name="Koutsovoulos G."/>
            <person name="Laetsch D."/>
            <person name="Stevens L."/>
            <person name="Kumar S."/>
            <person name="Horikawa D."/>
            <person name="Ishino K."/>
            <person name="Komine S."/>
            <person name="Tomita M."/>
            <person name="Blaxter M."/>
            <person name="Arakawa K."/>
        </authorList>
    </citation>
    <scope>NUCLEOTIDE SEQUENCE [LARGE SCALE GENOMIC DNA]</scope>
    <source>
        <strain evidence="7">Z151</strain>
    </source>
</reference>
<dbReference type="Proteomes" id="UP000192578">
    <property type="component" value="Unassembled WGS sequence"/>
</dbReference>
<dbReference type="AlphaFoldDB" id="A0A1W0X9Q6"/>
<keyword evidence="2" id="KW-0812">Transmembrane</keyword>
<name>A0A1W0X9Q6_HYPEX</name>
<evidence type="ECO:0000259" key="5">
    <source>
        <dbReference type="Pfam" id="PF01094"/>
    </source>
</evidence>
<keyword evidence="3" id="KW-1133">Transmembrane helix</keyword>
<dbReference type="Gene3D" id="3.40.50.2300">
    <property type="match status" value="1"/>
</dbReference>
<keyword evidence="7" id="KW-1185">Reference proteome</keyword>
<dbReference type="Pfam" id="PF01094">
    <property type="entry name" value="ANF_receptor"/>
    <property type="match status" value="1"/>
</dbReference>
<accession>A0A1W0X9Q6</accession>
<dbReference type="InterPro" id="IPR001828">
    <property type="entry name" value="ANF_lig-bd_rcpt"/>
</dbReference>
<gene>
    <name evidence="6" type="ORF">BV898_02081</name>
</gene>
<dbReference type="SUPFAM" id="SSF53822">
    <property type="entry name" value="Periplasmic binding protein-like I"/>
    <property type="match status" value="1"/>
</dbReference>
<comment type="caution">
    <text evidence="6">The sequence shown here is derived from an EMBL/GenBank/DDBJ whole genome shotgun (WGS) entry which is preliminary data.</text>
</comment>
<evidence type="ECO:0000256" key="4">
    <source>
        <dbReference type="ARBA" id="ARBA00023136"/>
    </source>
</evidence>